<organism evidence="2">
    <name type="scientific">marine metagenome</name>
    <dbReference type="NCBI Taxonomy" id="408172"/>
    <lineage>
        <taxon>unclassified sequences</taxon>
        <taxon>metagenomes</taxon>
        <taxon>ecological metagenomes</taxon>
    </lineage>
</organism>
<keyword evidence="1" id="KW-0472">Membrane</keyword>
<sequence>MNFKITIILSIIAISIGAFFYYYTNYTTEEVEIDPPWFYQVSMDDINYLGLTKKDKSLSFYKNEDTTWSFVDPKGIPPSYTRWGGVTLLLSGPQTQRLLVADKIDDPAEYGLDDPALIIDFDLIGGRHLSLKLGDATSDFKHYYCQINDFEELFIIASSWNDVLGRLIDDPPIPKWYIKRNPETIVGLAIYKGDIQSQATPAKKFETKNNKDWYFMDLTDSNDEKTSNSLNKEPGIGYAAFLKVGEKISLNEELWAQSTHLLSGPNSITVVESMATEAEDYIEYGINQTSDAIELRFNSFSAKGTEFIDGILYKIGDKTKDGKSYYAYSENNEYIKPVLAIDAKWVDAVIGLYDNPPIKN</sequence>
<dbReference type="EMBL" id="UINC01030500">
    <property type="protein sequence ID" value="SVB15009.1"/>
    <property type="molecule type" value="Genomic_DNA"/>
</dbReference>
<dbReference type="AlphaFoldDB" id="A0A382BN05"/>
<evidence type="ECO:0008006" key="3">
    <source>
        <dbReference type="Google" id="ProtNLM"/>
    </source>
</evidence>
<accession>A0A382BN05</accession>
<gene>
    <name evidence="2" type="ORF">METZ01_LOCUS167863</name>
</gene>
<proteinExistence type="predicted"/>
<evidence type="ECO:0000256" key="1">
    <source>
        <dbReference type="SAM" id="Phobius"/>
    </source>
</evidence>
<feature type="transmembrane region" description="Helical" evidence="1">
    <location>
        <begin position="7"/>
        <end position="24"/>
    </location>
</feature>
<name>A0A382BN05_9ZZZZ</name>
<evidence type="ECO:0000313" key="2">
    <source>
        <dbReference type="EMBL" id="SVB15009.1"/>
    </source>
</evidence>
<keyword evidence="1" id="KW-0812">Transmembrane</keyword>
<keyword evidence="1" id="KW-1133">Transmembrane helix</keyword>
<protein>
    <recommendedName>
        <fullName evidence="3">DUF4340 domain-containing protein</fullName>
    </recommendedName>
</protein>
<reference evidence="2" key="1">
    <citation type="submission" date="2018-05" db="EMBL/GenBank/DDBJ databases">
        <authorList>
            <person name="Lanie J.A."/>
            <person name="Ng W.-L."/>
            <person name="Kazmierczak K.M."/>
            <person name="Andrzejewski T.M."/>
            <person name="Davidsen T.M."/>
            <person name="Wayne K.J."/>
            <person name="Tettelin H."/>
            <person name="Glass J.I."/>
            <person name="Rusch D."/>
            <person name="Podicherti R."/>
            <person name="Tsui H.-C.T."/>
            <person name="Winkler M.E."/>
        </authorList>
    </citation>
    <scope>NUCLEOTIDE SEQUENCE</scope>
</reference>